<proteinExistence type="predicted"/>
<reference evidence="2" key="1">
    <citation type="submission" date="2015-12" db="EMBL/GenBank/DDBJ databases">
        <title>Update maize B73 reference genome by single molecule sequencing technologies.</title>
        <authorList>
            <consortium name="Maize Genome Sequencing Project"/>
            <person name="Ware D."/>
        </authorList>
    </citation>
    <scope>NUCLEOTIDE SEQUENCE</scope>
    <source>
        <tissue evidence="2">Seedling</tissue>
    </source>
</reference>
<keyword evidence="1" id="KW-0175">Coiled coil</keyword>
<name>A0A1D6QL19_MAIZE</name>
<dbReference type="PROSITE" id="PS50144">
    <property type="entry name" value="MATH"/>
    <property type="match status" value="1"/>
</dbReference>
<protein>
    <submittedName>
        <fullName evidence="2">Ubiquitin carboxyl-terminal hydrolase 13</fullName>
    </submittedName>
</protein>
<dbReference type="GO" id="GO:0016787">
    <property type="term" value="F:hydrolase activity"/>
    <property type="evidence" value="ECO:0007669"/>
    <property type="project" value="UniProtKB-KW"/>
</dbReference>
<dbReference type="PANTHER" id="PTHR46236:SF35">
    <property type="entry name" value="MATH DOMAIN-CONTAINING PROTEIN"/>
    <property type="match status" value="1"/>
</dbReference>
<dbReference type="InterPro" id="IPR008974">
    <property type="entry name" value="TRAF-like"/>
</dbReference>
<keyword evidence="2" id="KW-0378">Hydrolase</keyword>
<evidence type="ECO:0000313" key="2">
    <source>
        <dbReference type="EMBL" id="AQK58398.1"/>
    </source>
</evidence>
<accession>A0A1D6QL19</accession>
<dbReference type="EMBL" id="CM000780">
    <property type="protein sequence ID" value="AQK58398.1"/>
    <property type="molecule type" value="Genomic_DNA"/>
</dbReference>
<dbReference type="Pfam" id="PF22486">
    <property type="entry name" value="MATH_2"/>
    <property type="match status" value="1"/>
</dbReference>
<evidence type="ECO:0000256" key="1">
    <source>
        <dbReference type="ARBA" id="ARBA00023054"/>
    </source>
</evidence>
<sequence>MVTPPTVEQEDEEMLVPRQEAVDTDAAQPMEVVAQTEVVSTAESQPVEDPQTSRFTWTIENFTRFSEKKHYLEVFVVGGFKWSVLIFPKGNNVDHFSMYLDVADSTSLPYGWSRYAQFSLAVVNQIQPEFTIRKGVVLLYAVLSASSCHKCALECRGKNVKLENITCQSSTYKHGSRSV</sequence>
<gene>
    <name evidence="2" type="ORF">ZEAMMB73_Zm00001d052943</name>
</gene>
<dbReference type="CDD" id="cd00121">
    <property type="entry name" value="MATH"/>
    <property type="match status" value="1"/>
</dbReference>
<dbReference type="SUPFAM" id="SSF49599">
    <property type="entry name" value="TRAF domain-like"/>
    <property type="match status" value="1"/>
</dbReference>
<dbReference type="SMART" id="SM00061">
    <property type="entry name" value="MATH"/>
    <property type="match status" value="1"/>
</dbReference>
<dbReference type="InterPro" id="IPR002083">
    <property type="entry name" value="MATH/TRAF_dom"/>
</dbReference>
<organism evidence="2">
    <name type="scientific">Zea mays</name>
    <name type="common">Maize</name>
    <dbReference type="NCBI Taxonomy" id="4577"/>
    <lineage>
        <taxon>Eukaryota</taxon>
        <taxon>Viridiplantae</taxon>
        <taxon>Streptophyta</taxon>
        <taxon>Embryophyta</taxon>
        <taxon>Tracheophyta</taxon>
        <taxon>Spermatophyta</taxon>
        <taxon>Magnoliopsida</taxon>
        <taxon>Liliopsida</taxon>
        <taxon>Poales</taxon>
        <taxon>Poaceae</taxon>
        <taxon>PACMAD clade</taxon>
        <taxon>Panicoideae</taxon>
        <taxon>Andropogonodae</taxon>
        <taxon>Andropogoneae</taxon>
        <taxon>Tripsacinae</taxon>
        <taxon>Zea</taxon>
    </lineage>
</organism>
<dbReference type="PANTHER" id="PTHR46236">
    <property type="entry name" value="TRAF-LIKE SUPERFAMILY PROTEIN"/>
    <property type="match status" value="1"/>
</dbReference>
<dbReference type="InterPro" id="IPR050804">
    <property type="entry name" value="MCC"/>
</dbReference>
<dbReference type="AlphaFoldDB" id="A0A1D6QL19"/>
<dbReference type="Gene3D" id="2.60.210.10">
    <property type="entry name" value="Apoptosis, Tumor Necrosis Factor Receptor Associated Protein 2, Chain A"/>
    <property type="match status" value="1"/>
</dbReference>